<reference evidence="1" key="1">
    <citation type="journal article" date="2023" name="Plant J.">
        <title>Genome sequences and population genomics provide insights into the demographic history, inbreeding, and mutation load of two 'living fossil' tree species of Dipteronia.</title>
        <authorList>
            <person name="Feng Y."/>
            <person name="Comes H.P."/>
            <person name="Chen J."/>
            <person name="Zhu S."/>
            <person name="Lu R."/>
            <person name="Zhang X."/>
            <person name="Li P."/>
            <person name="Qiu J."/>
            <person name="Olsen K.M."/>
            <person name="Qiu Y."/>
        </authorList>
    </citation>
    <scope>NUCLEOTIDE SEQUENCE</scope>
    <source>
        <strain evidence="1">KIB01</strain>
    </source>
</reference>
<organism evidence="1 2">
    <name type="scientific">Dipteronia dyeriana</name>
    <dbReference type="NCBI Taxonomy" id="168575"/>
    <lineage>
        <taxon>Eukaryota</taxon>
        <taxon>Viridiplantae</taxon>
        <taxon>Streptophyta</taxon>
        <taxon>Embryophyta</taxon>
        <taxon>Tracheophyta</taxon>
        <taxon>Spermatophyta</taxon>
        <taxon>Magnoliopsida</taxon>
        <taxon>eudicotyledons</taxon>
        <taxon>Gunneridae</taxon>
        <taxon>Pentapetalae</taxon>
        <taxon>rosids</taxon>
        <taxon>malvids</taxon>
        <taxon>Sapindales</taxon>
        <taxon>Sapindaceae</taxon>
        <taxon>Hippocastanoideae</taxon>
        <taxon>Acereae</taxon>
        <taxon>Dipteronia</taxon>
    </lineage>
</organism>
<comment type="caution">
    <text evidence="1">The sequence shown here is derived from an EMBL/GenBank/DDBJ whole genome shotgun (WGS) entry which is preliminary data.</text>
</comment>
<sequence length="216" mass="24886">MTVRRGIIHSEMLAGDGPQKGLQLWINLSSKDKMIEPRYQELLSGDIKRAENDGVKVRVIVGESMGVRSPVYTRTPAIPESEFIEKIVKDVLKKLKHIPSGDHLDGLDWNGKFFVSWDLGLNAFEQNYHIEEYMNLLNRDFYYTKGNPLALKFWIVFYKGNFTNFKCRLSQHSFIHYYCVKLDANAGINMMANARLRIQVTATKARGTALMEDYRS</sequence>
<dbReference type="InterPro" id="IPR014710">
    <property type="entry name" value="RmlC-like_jellyroll"/>
</dbReference>
<dbReference type="Proteomes" id="UP001280121">
    <property type="component" value="Unassembled WGS sequence"/>
</dbReference>
<dbReference type="SUPFAM" id="SSF51182">
    <property type="entry name" value="RmlC-like cupins"/>
    <property type="match status" value="1"/>
</dbReference>
<gene>
    <name evidence="1" type="ORF">Ddye_004948</name>
</gene>
<dbReference type="InterPro" id="IPR011051">
    <property type="entry name" value="RmlC_Cupin_sf"/>
</dbReference>
<dbReference type="PANTHER" id="PTHR13903">
    <property type="entry name" value="PIRIN-RELATED"/>
    <property type="match status" value="1"/>
</dbReference>
<dbReference type="InterPro" id="IPR012093">
    <property type="entry name" value="Pirin"/>
</dbReference>
<evidence type="ECO:0000313" key="2">
    <source>
        <dbReference type="Proteomes" id="UP001280121"/>
    </source>
</evidence>
<dbReference type="AlphaFoldDB" id="A0AAD9XFL4"/>
<dbReference type="Gene3D" id="2.60.120.10">
    <property type="entry name" value="Jelly Rolls"/>
    <property type="match status" value="1"/>
</dbReference>
<proteinExistence type="predicted"/>
<evidence type="ECO:0000313" key="1">
    <source>
        <dbReference type="EMBL" id="KAK2658415.1"/>
    </source>
</evidence>
<keyword evidence="2" id="KW-1185">Reference proteome</keyword>
<dbReference type="PANTHER" id="PTHR13903:SF8">
    <property type="entry name" value="PIRIN"/>
    <property type="match status" value="1"/>
</dbReference>
<protein>
    <submittedName>
        <fullName evidence="1">Uncharacterized protein</fullName>
    </submittedName>
</protein>
<accession>A0AAD9XFL4</accession>
<dbReference type="EMBL" id="JANJYI010000002">
    <property type="protein sequence ID" value="KAK2658415.1"/>
    <property type="molecule type" value="Genomic_DNA"/>
</dbReference>
<name>A0AAD9XFL4_9ROSI</name>